<proteinExistence type="predicted"/>
<name>A0A3Q7I2B1_SOLLC</name>
<reference evidence="1" key="2">
    <citation type="submission" date="2019-01" db="UniProtKB">
        <authorList>
            <consortium name="EnsemblPlants"/>
        </authorList>
    </citation>
    <scope>IDENTIFICATION</scope>
    <source>
        <strain evidence="1">cv. Heinz 1706</strain>
    </source>
</reference>
<dbReference type="EnsemblPlants" id="Solyc09g031522.1.1">
    <property type="protein sequence ID" value="Solyc09g031522.1.1"/>
    <property type="gene ID" value="Solyc09g031522.1"/>
</dbReference>
<organism evidence="1">
    <name type="scientific">Solanum lycopersicum</name>
    <name type="common">Tomato</name>
    <name type="synonym">Lycopersicon esculentum</name>
    <dbReference type="NCBI Taxonomy" id="4081"/>
    <lineage>
        <taxon>Eukaryota</taxon>
        <taxon>Viridiplantae</taxon>
        <taxon>Streptophyta</taxon>
        <taxon>Embryophyta</taxon>
        <taxon>Tracheophyta</taxon>
        <taxon>Spermatophyta</taxon>
        <taxon>Magnoliopsida</taxon>
        <taxon>eudicotyledons</taxon>
        <taxon>Gunneridae</taxon>
        <taxon>Pentapetalae</taxon>
        <taxon>asterids</taxon>
        <taxon>lamiids</taxon>
        <taxon>Solanales</taxon>
        <taxon>Solanaceae</taxon>
        <taxon>Solanoideae</taxon>
        <taxon>Solaneae</taxon>
        <taxon>Solanum</taxon>
        <taxon>Solanum subgen. Lycopersicon</taxon>
    </lineage>
</organism>
<sequence>MDIIDHLPRYSPNIIEPSTSSKLEYCLASTSLLMEYYRAPILLDMRSPKVFKQKTSHYLRKLVNGLSSKFPLGFLVLGFSFVVEGPQLIALCLCSLYRKSFVRVKCLGHLKLHFFGVNPSWYGIKKETHSRKGITIATSCKHRRIFFYYKNNNETQKKSKPCPAATPIHDPAQSVDPNPPTFVSRRKLHSAIQRIKFQHAFFLLVQFLVRTCTILVATKHAFSSFEARDSATLPSQVNGSISSLPLALNSFEIISHWKNNGFPDKILDLEFIMGLGKIRILSIFFQKSKT</sequence>
<protein>
    <submittedName>
        <fullName evidence="1">Uncharacterized protein</fullName>
    </submittedName>
</protein>
<dbReference type="InParanoid" id="A0A3Q7I2B1"/>
<accession>A0A3Q7I2B1</accession>
<dbReference type="AlphaFoldDB" id="A0A3Q7I2B1"/>
<dbReference type="Gramene" id="Solyc09g031522.1.1">
    <property type="protein sequence ID" value="Solyc09g031522.1.1"/>
    <property type="gene ID" value="Solyc09g031522.1"/>
</dbReference>
<evidence type="ECO:0000313" key="1">
    <source>
        <dbReference type="EnsemblPlants" id="Solyc09g031522.1.1"/>
    </source>
</evidence>
<evidence type="ECO:0000313" key="2">
    <source>
        <dbReference type="Proteomes" id="UP000004994"/>
    </source>
</evidence>
<dbReference type="Proteomes" id="UP000004994">
    <property type="component" value="Chromosome 9"/>
</dbReference>
<reference evidence="1" key="1">
    <citation type="journal article" date="2012" name="Nature">
        <title>The tomato genome sequence provides insights into fleshy fruit evolution.</title>
        <authorList>
            <consortium name="Tomato Genome Consortium"/>
        </authorList>
    </citation>
    <scope>NUCLEOTIDE SEQUENCE [LARGE SCALE GENOMIC DNA]</scope>
    <source>
        <strain evidence="1">cv. Heinz 1706</strain>
    </source>
</reference>
<keyword evidence="2" id="KW-1185">Reference proteome</keyword>